<dbReference type="EMBL" id="RKLR01000002">
    <property type="protein sequence ID" value="MBX0322937.1"/>
    <property type="molecule type" value="Genomic_DNA"/>
</dbReference>
<dbReference type="Gene3D" id="1.20.1080.10">
    <property type="entry name" value="Glycerol uptake facilitator protein"/>
    <property type="match status" value="1"/>
</dbReference>
<keyword evidence="2 6" id="KW-0812">Transmembrane</keyword>
<evidence type="ECO:0000256" key="6">
    <source>
        <dbReference type="SAM" id="Phobius"/>
    </source>
</evidence>
<dbReference type="RefSeq" id="WP_220617908.1">
    <property type="nucleotide sequence ID" value="NZ_RKLR01000002.1"/>
</dbReference>
<accession>A0AAW4PPC6</accession>
<keyword evidence="3 6" id="KW-1133">Transmembrane helix</keyword>
<evidence type="ECO:0000256" key="1">
    <source>
        <dbReference type="ARBA" id="ARBA00004141"/>
    </source>
</evidence>
<feature type="transmembrane region" description="Helical" evidence="6">
    <location>
        <begin position="237"/>
        <end position="259"/>
    </location>
</feature>
<evidence type="ECO:0000313" key="8">
    <source>
        <dbReference type="Proteomes" id="UP001430377"/>
    </source>
</evidence>
<feature type="transmembrane region" description="Helical" evidence="6">
    <location>
        <begin position="38"/>
        <end position="63"/>
    </location>
</feature>
<evidence type="ECO:0000256" key="5">
    <source>
        <dbReference type="SAM" id="MobiDB-lite"/>
    </source>
</evidence>
<feature type="transmembrane region" description="Helical" evidence="6">
    <location>
        <begin position="120"/>
        <end position="142"/>
    </location>
</feature>
<dbReference type="InterPro" id="IPR023271">
    <property type="entry name" value="Aquaporin-like"/>
</dbReference>
<reference evidence="7 8" key="1">
    <citation type="submission" date="2021-06" db="EMBL/GenBank/DDBJ databases">
        <title>Halomicroarcula sp. a new haloarchaeum isolated from saline soil.</title>
        <authorList>
            <person name="Duran-Viseras A."/>
            <person name="Sanchez-Porro C."/>
            <person name="Ventosa A."/>
        </authorList>
    </citation>
    <scope>NUCLEOTIDE SEQUENCE [LARGE SCALE GENOMIC DNA]</scope>
    <source>
        <strain evidence="7 8">F13</strain>
    </source>
</reference>
<dbReference type="PANTHER" id="PTHR30520:SF2">
    <property type="entry name" value="INNER MEMBRANE PROTEIN YFDC"/>
    <property type="match status" value="1"/>
</dbReference>
<sequence length="297" mass="30897">MSTSSSRRDDAAGFLSYHDILEREMVDALREIDRPQSAVFVSGLAAGLNVSFGALFIGMVLSFSGGFESALVQQVALAGASTIGFLFVILGQTELFTAHTTMAILPVLDGRASLGEMGQLWTTVYVANLLGCGGFALLIATLGPSLQIVDPSAYGALAANLLPFSGPTIMFSGVVAGWLMGLVTWLVAATEDTVSRFFIVVFVTGGIGFAPFHHALLGTTEVLTAALLGQGVTVGGFLRFLAWTTVGNIVGGSVFVGLLNYGHVALTDRSEYDLSDSDDATEGEEADHGEPSGTTGD</sequence>
<evidence type="ECO:0000256" key="3">
    <source>
        <dbReference type="ARBA" id="ARBA00022989"/>
    </source>
</evidence>
<comment type="caution">
    <text evidence="7">The sequence shown here is derived from an EMBL/GenBank/DDBJ whole genome shotgun (WGS) entry which is preliminary data.</text>
</comment>
<dbReference type="InterPro" id="IPR000292">
    <property type="entry name" value="For/NO2_transpt"/>
</dbReference>
<dbReference type="GO" id="GO:0015499">
    <property type="term" value="F:formate transmembrane transporter activity"/>
    <property type="evidence" value="ECO:0007669"/>
    <property type="project" value="TreeGrafter"/>
</dbReference>
<evidence type="ECO:0000256" key="4">
    <source>
        <dbReference type="ARBA" id="ARBA00023136"/>
    </source>
</evidence>
<keyword evidence="4 6" id="KW-0472">Membrane</keyword>
<organism evidence="7 8">
    <name type="scientific">Haloarcula rubra</name>
    <dbReference type="NCBI Taxonomy" id="2487747"/>
    <lineage>
        <taxon>Archaea</taxon>
        <taxon>Methanobacteriati</taxon>
        <taxon>Methanobacteriota</taxon>
        <taxon>Stenosarchaea group</taxon>
        <taxon>Halobacteria</taxon>
        <taxon>Halobacteriales</taxon>
        <taxon>Haloarculaceae</taxon>
        <taxon>Haloarcula</taxon>
    </lineage>
</organism>
<feature type="transmembrane region" description="Helical" evidence="6">
    <location>
        <begin position="169"/>
        <end position="190"/>
    </location>
</feature>
<dbReference type="GO" id="GO:0005886">
    <property type="term" value="C:plasma membrane"/>
    <property type="evidence" value="ECO:0007669"/>
    <property type="project" value="TreeGrafter"/>
</dbReference>
<evidence type="ECO:0000256" key="2">
    <source>
        <dbReference type="ARBA" id="ARBA00022692"/>
    </source>
</evidence>
<dbReference type="Pfam" id="PF01226">
    <property type="entry name" value="Form_Nir_trans"/>
    <property type="match status" value="1"/>
</dbReference>
<proteinExistence type="predicted"/>
<feature type="region of interest" description="Disordered" evidence="5">
    <location>
        <begin position="273"/>
        <end position="297"/>
    </location>
</feature>
<feature type="transmembrane region" description="Helical" evidence="6">
    <location>
        <begin position="197"/>
        <end position="217"/>
    </location>
</feature>
<keyword evidence="8" id="KW-1185">Reference proteome</keyword>
<dbReference type="Proteomes" id="UP001430377">
    <property type="component" value="Unassembled WGS sequence"/>
</dbReference>
<evidence type="ECO:0000313" key="7">
    <source>
        <dbReference type="EMBL" id="MBX0322937.1"/>
    </source>
</evidence>
<gene>
    <name evidence="7" type="ORF">EGH21_07840</name>
</gene>
<protein>
    <submittedName>
        <fullName evidence="7">Formate/nitrite transporter family protein</fullName>
    </submittedName>
</protein>
<dbReference type="AlphaFoldDB" id="A0AAW4PPC6"/>
<dbReference type="PANTHER" id="PTHR30520">
    <property type="entry name" value="FORMATE TRANSPORTER-RELATED"/>
    <property type="match status" value="1"/>
</dbReference>
<name>A0AAW4PPC6_9EURY</name>
<feature type="compositionally biased region" description="Acidic residues" evidence="5">
    <location>
        <begin position="273"/>
        <end position="287"/>
    </location>
</feature>
<comment type="subcellular location">
    <subcellularLocation>
        <location evidence="1">Membrane</location>
        <topology evidence="1">Multi-pass membrane protein</topology>
    </subcellularLocation>
</comment>